<evidence type="ECO:0000259" key="2">
    <source>
        <dbReference type="Pfam" id="PF05651"/>
    </source>
</evidence>
<accession>A0A544TLH5</accession>
<dbReference type="PANTHER" id="PTHR33744:SF15">
    <property type="entry name" value="CARBOHYDRATE DIACID REGULATOR"/>
    <property type="match status" value="1"/>
</dbReference>
<dbReference type="InterPro" id="IPR041522">
    <property type="entry name" value="CdaR_GGDEF"/>
</dbReference>
<dbReference type="Pfam" id="PF17853">
    <property type="entry name" value="GGDEF_2"/>
    <property type="match status" value="1"/>
</dbReference>
<reference evidence="5 6" key="1">
    <citation type="submission" date="2019-05" db="EMBL/GenBank/DDBJ databases">
        <title>Psychrobacillus vulpis sp. nov., a new species isolated from feces of a red fox that inhabits in The Tablas de Daimiel Natural Park, Albacete, Spain.</title>
        <authorList>
            <person name="Rodriguez M."/>
            <person name="Reina J.C."/>
            <person name="Bejar V."/>
            <person name="Llamas I."/>
        </authorList>
    </citation>
    <scope>NUCLEOTIDE SEQUENCE [LARGE SCALE GENOMIC DNA]</scope>
    <source>
        <strain evidence="5 6">NHI-2</strain>
    </source>
</reference>
<keyword evidence="6" id="KW-1185">Reference proteome</keyword>
<organism evidence="5 6">
    <name type="scientific">Psychrobacillus soli</name>
    <dbReference type="NCBI Taxonomy" id="1543965"/>
    <lineage>
        <taxon>Bacteria</taxon>
        <taxon>Bacillati</taxon>
        <taxon>Bacillota</taxon>
        <taxon>Bacilli</taxon>
        <taxon>Bacillales</taxon>
        <taxon>Bacillaceae</taxon>
        <taxon>Psychrobacillus</taxon>
    </lineage>
</organism>
<dbReference type="Pfam" id="PF05651">
    <property type="entry name" value="Diacid_rec"/>
    <property type="match status" value="1"/>
</dbReference>
<sequence length="364" mass="42186">MITKQLANQIVEQTMLRLHRNINVIQTNGMILASGDRLRVDSIHEGAVIVAETRKTLLITDENNHLFPKTKPGINLPIFFQQELVGVIGITGNPKEIEEIATLVQLTTEMMVYQALIASEREWKRKMQEMVFEELMSGQPLQKVIFERINKIGFQNKAPFHTIMIELNPESKSYQTILQGIEQYFHHNSILVGHYQLNEHFILTSGLDEKVFQQKVKQLASILHKYNALPISVGQVVHSLDQVHYSYQTARIALEYGHRAQSIIYFEEVELYSLLKKRDSQEVQHFTNRILGTLDEKLHLTLHAYFMCNQQLAVCAETLEIHRHTLTYRLNKIHNLTGYNPTLFQDAIVLQFALWMKDGNFHNK</sequence>
<evidence type="ECO:0000313" key="5">
    <source>
        <dbReference type="EMBL" id="TQR18289.1"/>
    </source>
</evidence>
<dbReference type="OrthoDB" id="9792148at2"/>
<dbReference type="EMBL" id="VDGG01000003">
    <property type="protein sequence ID" value="TQR18289.1"/>
    <property type="molecule type" value="Genomic_DNA"/>
</dbReference>
<evidence type="ECO:0000259" key="3">
    <source>
        <dbReference type="Pfam" id="PF13556"/>
    </source>
</evidence>
<dbReference type="Pfam" id="PF13556">
    <property type="entry name" value="HTH_30"/>
    <property type="match status" value="1"/>
</dbReference>
<dbReference type="InterPro" id="IPR008599">
    <property type="entry name" value="Diacid_rec"/>
</dbReference>
<proteinExistence type="inferred from homology"/>
<comment type="caution">
    <text evidence="5">The sequence shown here is derived from an EMBL/GenBank/DDBJ whole genome shotgun (WGS) entry which is preliminary data.</text>
</comment>
<dbReference type="Proteomes" id="UP000318937">
    <property type="component" value="Unassembled WGS sequence"/>
</dbReference>
<evidence type="ECO:0000259" key="4">
    <source>
        <dbReference type="Pfam" id="PF17853"/>
    </source>
</evidence>
<gene>
    <name evidence="5" type="ORF">FG383_02305</name>
</gene>
<evidence type="ECO:0008006" key="7">
    <source>
        <dbReference type="Google" id="ProtNLM"/>
    </source>
</evidence>
<dbReference type="InterPro" id="IPR051448">
    <property type="entry name" value="CdaR-like_regulators"/>
</dbReference>
<name>A0A544TLH5_9BACI</name>
<dbReference type="AlphaFoldDB" id="A0A544TLH5"/>
<feature type="domain" description="CdaR GGDEF-like" evidence="4">
    <location>
        <begin position="144"/>
        <end position="255"/>
    </location>
</feature>
<dbReference type="InterPro" id="IPR042070">
    <property type="entry name" value="PucR_C-HTH_sf"/>
</dbReference>
<comment type="similarity">
    <text evidence="1">Belongs to the CdaR family.</text>
</comment>
<evidence type="ECO:0000313" key="6">
    <source>
        <dbReference type="Proteomes" id="UP000318937"/>
    </source>
</evidence>
<evidence type="ECO:0000256" key="1">
    <source>
        <dbReference type="ARBA" id="ARBA00006754"/>
    </source>
</evidence>
<dbReference type="RefSeq" id="WP_142605229.1">
    <property type="nucleotide sequence ID" value="NZ_VDGG01000003.1"/>
</dbReference>
<dbReference type="InterPro" id="IPR025736">
    <property type="entry name" value="PucR_C-HTH_dom"/>
</dbReference>
<dbReference type="PANTHER" id="PTHR33744">
    <property type="entry name" value="CARBOHYDRATE DIACID REGULATOR"/>
    <property type="match status" value="1"/>
</dbReference>
<feature type="domain" description="Putative sugar diacid recognition" evidence="2">
    <location>
        <begin position="2"/>
        <end position="134"/>
    </location>
</feature>
<protein>
    <recommendedName>
        <fullName evidence="7">Transcriptional regulator</fullName>
    </recommendedName>
</protein>
<feature type="domain" description="PucR C-terminal helix-turn-helix" evidence="3">
    <location>
        <begin position="300"/>
        <end position="354"/>
    </location>
</feature>
<dbReference type="Gene3D" id="1.10.10.2840">
    <property type="entry name" value="PucR C-terminal helix-turn-helix domain"/>
    <property type="match status" value="1"/>
</dbReference>